<dbReference type="InterPro" id="IPR036457">
    <property type="entry name" value="PPM-type-like_dom_sf"/>
</dbReference>
<evidence type="ECO:0000313" key="4">
    <source>
        <dbReference type="Proteomes" id="UP000054408"/>
    </source>
</evidence>
<dbReference type="Pfam" id="PF00481">
    <property type="entry name" value="PP2C"/>
    <property type="match status" value="1"/>
</dbReference>
<keyword evidence="4" id="KW-1185">Reference proteome</keyword>
<evidence type="ECO:0000256" key="1">
    <source>
        <dbReference type="SAM" id="MobiDB-lite"/>
    </source>
</evidence>
<evidence type="ECO:0000259" key="2">
    <source>
        <dbReference type="PROSITE" id="PS51746"/>
    </source>
</evidence>
<evidence type="ECO:0000313" key="3">
    <source>
        <dbReference type="EMBL" id="KNC56028.1"/>
    </source>
</evidence>
<dbReference type="SMART" id="SM00332">
    <property type="entry name" value="PP2Cc"/>
    <property type="match status" value="1"/>
</dbReference>
<dbReference type="GeneID" id="25561751"/>
<dbReference type="STRING" id="461836.A0A0L0DWV8"/>
<dbReference type="Proteomes" id="UP000054408">
    <property type="component" value="Unassembled WGS sequence"/>
</dbReference>
<dbReference type="RefSeq" id="XP_013761072.1">
    <property type="nucleotide sequence ID" value="XM_013905618.1"/>
</dbReference>
<feature type="region of interest" description="Disordered" evidence="1">
    <location>
        <begin position="248"/>
        <end position="346"/>
    </location>
</feature>
<gene>
    <name evidence="3" type="ORF">AMSG_02040</name>
</gene>
<dbReference type="GO" id="GO:0004722">
    <property type="term" value="F:protein serine/threonine phosphatase activity"/>
    <property type="evidence" value="ECO:0007669"/>
    <property type="project" value="InterPro"/>
</dbReference>
<sequence length="346" mass="36435">MPDTALFCVFDGHSGEAAAAWCMQHFPGIVAKHAPHLLPEELTKAFLEADDAYLSMAVTRDMKDGSTATMVAITHTQIVAANLGDSRAVLSIAGVAQPLTVDHNVDLPEEAKRLRALGARIRGKYVRAREGNSLIAVTRSIGDKTFKAAGNPRKRILNAQPFVSYSDVTPETQFVIVASDGLWDVVDNQTAVNYVLELLAAGESARQIARKLVIKALNRRSGDNITVLVIVFPGAVFDFHAQDKLDAAASKASKSRGGKSRGGKSRGGKSRGKGKASRPRPDISEDSDGFIDEQSVGAVSGSSSDSASSEFTGLAASRGRSSSSSSSPGFAPGFRDSSSYSSSSSS</sequence>
<protein>
    <recommendedName>
        <fullName evidence="2">PPM-type phosphatase domain-containing protein</fullName>
    </recommendedName>
</protein>
<dbReference type="PANTHER" id="PTHR47992">
    <property type="entry name" value="PROTEIN PHOSPHATASE"/>
    <property type="match status" value="1"/>
</dbReference>
<dbReference type="InterPro" id="IPR015655">
    <property type="entry name" value="PP2C"/>
</dbReference>
<name>A0A0L0DWV8_THETB</name>
<dbReference type="OrthoDB" id="10264738at2759"/>
<dbReference type="Gene3D" id="3.60.40.10">
    <property type="entry name" value="PPM-type phosphatase domain"/>
    <property type="match status" value="1"/>
</dbReference>
<proteinExistence type="predicted"/>
<organism evidence="3 4">
    <name type="scientific">Thecamonas trahens ATCC 50062</name>
    <dbReference type="NCBI Taxonomy" id="461836"/>
    <lineage>
        <taxon>Eukaryota</taxon>
        <taxon>Apusozoa</taxon>
        <taxon>Apusomonadida</taxon>
        <taxon>Apusomonadidae</taxon>
        <taxon>Thecamonas</taxon>
    </lineage>
</organism>
<dbReference type="eggNOG" id="KOG0698">
    <property type="taxonomic scope" value="Eukaryota"/>
</dbReference>
<dbReference type="InterPro" id="IPR001932">
    <property type="entry name" value="PPM-type_phosphatase-like_dom"/>
</dbReference>
<feature type="compositionally biased region" description="Low complexity" evidence="1">
    <location>
        <begin position="295"/>
        <end position="346"/>
    </location>
</feature>
<dbReference type="SUPFAM" id="SSF81606">
    <property type="entry name" value="PP2C-like"/>
    <property type="match status" value="1"/>
</dbReference>
<dbReference type="EMBL" id="GL349440">
    <property type="protein sequence ID" value="KNC56028.1"/>
    <property type="molecule type" value="Genomic_DNA"/>
</dbReference>
<dbReference type="PROSITE" id="PS51746">
    <property type="entry name" value="PPM_2"/>
    <property type="match status" value="1"/>
</dbReference>
<feature type="compositionally biased region" description="Basic residues" evidence="1">
    <location>
        <begin position="253"/>
        <end position="278"/>
    </location>
</feature>
<dbReference type="CDD" id="cd00143">
    <property type="entry name" value="PP2Cc"/>
    <property type="match status" value="1"/>
</dbReference>
<accession>A0A0L0DWV8</accession>
<dbReference type="OMA" id="NDSDHKM"/>
<reference evidence="3 4" key="1">
    <citation type="submission" date="2010-05" db="EMBL/GenBank/DDBJ databases">
        <title>The Genome Sequence of Thecamonas trahens ATCC 50062.</title>
        <authorList>
            <consortium name="The Broad Institute Genome Sequencing Platform"/>
            <person name="Russ C."/>
            <person name="Cuomo C."/>
            <person name="Shea T."/>
            <person name="Young S.K."/>
            <person name="Zeng Q."/>
            <person name="Koehrsen M."/>
            <person name="Haas B."/>
            <person name="Borodovsky M."/>
            <person name="Guigo R."/>
            <person name="Alvarado L."/>
            <person name="Berlin A."/>
            <person name="Bochicchio J."/>
            <person name="Borenstein D."/>
            <person name="Chapman S."/>
            <person name="Chen Z."/>
            <person name="Freedman E."/>
            <person name="Gellesch M."/>
            <person name="Goldberg J."/>
            <person name="Griggs A."/>
            <person name="Gujja S."/>
            <person name="Heilman E."/>
            <person name="Heiman D."/>
            <person name="Hepburn T."/>
            <person name="Howarth C."/>
            <person name="Jen D."/>
            <person name="Larson L."/>
            <person name="Mehta T."/>
            <person name="Park D."/>
            <person name="Pearson M."/>
            <person name="Roberts A."/>
            <person name="Saif S."/>
            <person name="Shenoy N."/>
            <person name="Sisk P."/>
            <person name="Stolte C."/>
            <person name="Sykes S."/>
            <person name="Thomson T."/>
            <person name="Walk T."/>
            <person name="White J."/>
            <person name="Yandava C."/>
            <person name="Burger G."/>
            <person name="Gray M.W."/>
            <person name="Holland P.W.H."/>
            <person name="King N."/>
            <person name="Lang F.B.F."/>
            <person name="Roger A.J."/>
            <person name="Ruiz-Trillo I."/>
            <person name="Lander E."/>
            <person name="Nusbaum C."/>
        </authorList>
    </citation>
    <scope>NUCLEOTIDE SEQUENCE [LARGE SCALE GENOMIC DNA]</scope>
    <source>
        <strain evidence="3 4">ATCC 50062</strain>
    </source>
</reference>
<dbReference type="AlphaFoldDB" id="A0A0L0DWV8"/>
<feature type="domain" description="PPM-type phosphatase" evidence="2">
    <location>
        <begin position="1"/>
        <end position="232"/>
    </location>
</feature>